<dbReference type="KEGG" id="dae:Dtox_3407"/>
<reference evidence="2 3" key="1">
    <citation type="journal article" date="2009" name="Stand. Genomic Sci.">
        <title>Complete genome sequence of Desulfotomaculum acetoxidans type strain (5575).</title>
        <authorList>
            <person name="Spring S."/>
            <person name="Lapidus A."/>
            <person name="Schroder M."/>
            <person name="Gleim D."/>
            <person name="Sims D."/>
            <person name="Meincke L."/>
            <person name="Glavina Del Rio T."/>
            <person name="Tice H."/>
            <person name="Copeland A."/>
            <person name="Cheng J.F."/>
            <person name="Lucas S."/>
            <person name="Chen F."/>
            <person name="Nolan M."/>
            <person name="Bruce D."/>
            <person name="Goodwin L."/>
            <person name="Pitluck S."/>
            <person name="Ivanova N."/>
            <person name="Mavromatis K."/>
            <person name="Mikhailova N."/>
            <person name="Pati A."/>
            <person name="Chen A."/>
            <person name="Palaniappan K."/>
            <person name="Land M."/>
            <person name="Hauser L."/>
            <person name="Chang Y.J."/>
            <person name="Jeffries C.D."/>
            <person name="Chain P."/>
            <person name="Saunders E."/>
            <person name="Brettin T."/>
            <person name="Detter J.C."/>
            <person name="Goker M."/>
            <person name="Bristow J."/>
            <person name="Eisen J.A."/>
            <person name="Markowitz V."/>
            <person name="Hugenholtz P."/>
            <person name="Kyrpides N.C."/>
            <person name="Klenk H.P."/>
            <person name="Han C."/>
        </authorList>
    </citation>
    <scope>NUCLEOTIDE SEQUENCE [LARGE SCALE GENOMIC DNA]</scope>
    <source>
        <strain evidence="3">ATCC 49208 / DSM 771 / VKM B-1644</strain>
    </source>
</reference>
<dbReference type="Pfam" id="PF01797">
    <property type="entry name" value="Y1_Tnp"/>
    <property type="match status" value="1"/>
</dbReference>
<dbReference type="GO" id="GO:0006313">
    <property type="term" value="P:DNA transposition"/>
    <property type="evidence" value="ECO:0007669"/>
    <property type="project" value="InterPro"/>
</dbReference>
<organism evidence="2 3">
    <name type="scientific">Desulfofarcimen acetoxidans (strain ATCC 49208 / DSM 771 / KCTC 5769 / VKM B-1644 / 5575)</name>
    <name type="common">Desulfotomaculum acetoxidans</name>
    <dbReference type="NCBI Taxonomy" id="485916"/>
    <lineage>
        <taxon>Bacteria</taxon>
        <taxon>Bacillati</taxon>
        <taxon>Bacillota</taxon>
        <taxon>Clostridia</taxon>
        <taxon>Eubacteriales</taxon>
        <taxon>Peptococcaceae</taxon>
        <taxon>Desulfofarcimen</taxon>
    </lineage>
</organism>
<dbReference type="AlphaFoldDB" id="C8W6M2"/>
<protein>
    <recommendedName>
        <fullName evidence="1">Transposase IS200-like domain-containing protein</fullName>
    </recommendedName>
</protein>
<dbReference type="InterPro" id="IPR036515">
    <property type="entry name" value="Transposase_17_sf"/>
</dbReference>
<name>C8W6M2_DESAS</name>
<keyword evidence="3" id="KW-1185">Reference proteome</keyword>
<gene>
    <name evidence="2" type="ordered locus">Dtox_3407</name>
</gene>
<dbReference type="InterPro" id="IPR002686">
    <property type="entry name" value="Transposase_17"/>
</dbReference>
<dbReference type="GO" id="GO:0003677">
    <property type="term" value="F:DNA binding"/>
    <property type="evidence" value="ECO:0007669"/>
    <property type="project" value="InterPro"/>
</dbReference>
<feature type="domain" description="Transposase IS200-like" evidence="1">
    <location>
        <begin position="10"/>
        <end position="50"/>
    </location>
</feature>
<evidence type="ECO:0000313" key="2">
    <source>
        <dbReference type="EMBL" id="ACV64131.1"/>
    </source>
</evidence>
<dbReference type="EMBL" id="CP001720">
    <property type="protein sequence ID" value="ACV64131.1"/>
    <property type="molecule type" value="Genomic_DNA"/>
</dbReference>
<evidence type="ECO:0000313" key="3">
    <source>
        <dbReference type="Proteomes" id="UP000002217"/>
    </source>
</evidence>
<accession>C8W6M2</accession>
<sequence length="83" mass="9886">MTEYSKSSHSVYDIKYHIVWVTKYRYKVLRDKVALRLRDLIRQSCQSKSTERSSPFNFLMESLWTQELLPIPQRQPKPASPVV</sequence>
<dbReference type="Gene3D" id="3.30.70.1290">
    <property type="entry name" value="Transposase IS200-like"/>
    <property type="match status" value="1"/>
</dbReference>
<dbReference type="Proteomes" id="UP000002217">
    <property type="component" value="Chromosome"/>
</dbReference>
<evidence type="ECO:0000259" key="1">
    <source>
        <dbReference type="Pfam" id="PF01797"/>
    </source>
</evidence>
<dbReference type="eggNOG" id="COG1943">
    <property type="taxonomic scope" value="Bacteria"/>
</dbReference>
<proteinExistence type="predicted"/>
<dbReference type="HOGENOM" id="CLU_2537059_0_0_9"/>
<dbReference type="GO" id="GO:0004803">
    <property type="term" value="F:transposase activity"/>
    <property type="evidence" value="ECO:0007669"/>
    <property type="project" value="InterPro"/>
</dbReference>
<dbReference type="SUPFAM" id="SSF143422">
    <property type="entry name" value="Transposase IS200-like"/>
    <property type="match status" value="1"/>
</dbReference>